<dbReference type="GO" id="GO:0051301">
    <property type="term" value="P:cell division"/>
    <property type="evidence" value="ECO:0007669"/>
    <property type="project" value="UniProtKB-KW"/>
</dbReference>
<dbReference type="Gene3D" id="3.10.50.40">
    <property type="match status" value="1"/>
</dbReference>
<dbReference type="InterPro" id="IPR027304">
    <property type="entry name" value="Trigger_fact/SurA_dom_sf"/>
</dbReference>
<keyword evidence="9" id="KW-0132">Cell division</keyword>
<protein>
    <recommendedName>
        <fullName evidence="4 9">Trigger factor</fullName>
        <shortName evidence="9">TF</shortName>
        <ecNumber evidence="3 9">5.2.1.8</ecNumber>
    </recommendedName>
    <alternativeName>
        <fullName evidence="8 9">PPIase</fullName>
    </alternativeName>
</protein>
<dbReference type="InterPro" id="IPR008880">
    <property type="entry name" value="Trigger_fac_C"/>
</dbReference>
<feature type="domain" description="Trigger factor ribosome-binding bacterial" evidence="11">
    <location>
        <begin position="1"/>
        <end position="142"/>
    </location>
</feature>
<dbReference type="GO" id="GO:0051083">
    <property type="term" value="P:'de novo' cotranslational protein folding"/>
    <property type="evidence" value="ECO:0007669"/>
    <property type="project" value="TreeGrafter"/>
</dbReference>
<keyword evidence="9" id="KW-0963">Cytoplasm</keyword>
<comment type="similarity">
    <text evidence="2 9">Belongs to the FKBP-type PPIase family. Tig subfamily.</text>
</comment>
<dbReference type="Pfam" id="PF05697">
    <property type="entry name" value="Trigger_N"/>
    <property type="match status" value="1"/>
</dbReference>
<proteinExistence type="inferred from homology"/>
<dbReference type="AlphaFoldDB" id="A0A9D1T1G8"/>
<keyword evidence="7 9" id="KW-0413">Isomerase</keyword>
<evidence type="ECO:0000256" key="2">
    <source>
        <dbReference type="ARBA" id="ARBA00005464"/>
    </source>
</evidence>
<dbReference type="EC" id="5.2.1.8" evidence="3 9"/>
<dbReference type="GO" id="GO:0005737">
    <property type="term" value="C:cytoplasm"/>
    <property type="evidence" value="ECO:0007669"/>
    <property type="project" value="UniProtKB-SubCell"/>
</dbReference>
<dbReference type="GO" id="GO:0044183">
    <property type="term" value="F:protein folding chaperone"/>
    <property type="evidence" value="ECO:0007669"/>
    <property type="project" value="TreeGrafter"/>
</dbReference>
<dbReference type="EMBL" id="DVOG01000127">
    <property type="protein sequence ID" value="HIV04449.1"/>
    <property type="molecule type" value="Genomic_DNA"/>
</dbReference>
<dbReference type="GO" id="GO:0003755">
    <property type="term" value="F:peptidyl-prolyl cis-trans isomerase activity"/>
    <property type="evidence" value="ECO:0007669"/>
    <property type="project" value="UniProtKB-UniRule"/>
</dbReference>
<accession>A0A9D1T1G8</accession>
<dbReference type="GO" id="GO:0043335">
    <property type="term" value="P:protein unfolding"/>
    <property type="evidence" value="ECO:0007669"/>
    <property type="project" value="TreeGrafter"/>
</dbReference>
<dbReference type="InterPro" id="IPR005215">
    <property type="entry name" value="Trig_fac"/>
</dbReference>
<evidence type="ECO:0000256" key="8">
    <source>
        <dbReference type="ARBA" id="ARBA00029986"/>
    </source>
</evidence>
<evidence type="ECO:0000256" key="5">
    <source>
        <dbReference type="ARBA" id="ARBA00023110"/>
    </source>
</evidence>
<keyword evidence="5 9" id="KW-0697">Rotamase</keyword>
<keyword evidence="6 9" id="KW-0143">Chaperone</keyword>
<dbReference type="HAMAP" id="MF_00303">
    <property type="entry name" value="Trigger_factor_Tig"/>
    <property type="match status" value="1"/>
</dbReference>
<reference evidence="13" key="1">
    <citation type="submission" date="2020-10" db="EMBL/GenBank/DDBJ databases">
        <authorList>
            <person name="Gilroy R."/>
        </authorList>
    </citation>
    <scope>NUCLEOTIDE SEQUENCE</scope>
    <source>
        <strain evidence="13">10669</strain>
    </source>
</reference>
<comment type="function">
    <text evidence="9">Involved in protein export. Acts as a chaperone by maintaining the newly synthesized protein in an open conformation. Functions as a peptidyl-prolyl cis-trans isomerase.</text>
</comment>
<dbReference type="GO" id="GO:0043022">
    <property type="term" value="F:ribosome binding"/>
    <property type="evidence" value="ECO:0007669"/>
    <property type="project" value="TreeGrafter"/>
</dbReference>
<comment type="catalytic activity">
    <reaction evidence="1 9">
        <text>[protein]-peptidylproline (omega=180) = [protein]-peptidylproline (omega=0)</text>
        <dbReference type="Rhea" id="RHEA:16237"/>
        <dbReference type="Rhea" id="RHEA-COMP:10747"/>
        <dbReference type="Rhea" id="RHEA-COMP:10748"/>
        <dbReference type="ChEBI" id="CHEBI:83833"/>
        <dbReference type="ChEBI" id="CHEBI:83834"/>
        <dbReference type="EC" id="5.2.1.8"/>
    </reaction>
</comment>
<dbReference type="PANTHER" id="PTHR30560:SF3">
    <property type="entry name" value="TRIGGER FACTOR-LIKE PROTEIN TIG, CHLOROPLASTIC"/>
    <property type="match status" value="1"/>
</dbReference>
<dbReference type="NCBIfam" id="TIGR00115">
    <property type="entry name" value="tig"/>
    <property type="match status" value="1"/>
</dbReference>
<keyword evidence="9" id="KW-0131">Cell cycle</keyword>
<sequence length="435" mass="48724">MDIKIEDINATRKAVTVSVPADVIEEQHKKLLGEYAAHARIAGFRPGKAPASVVRQKFGKEIKKDLAQRTAQEAYASIREDGKLDVYALVDVKEPELAEGQPAEFRFEIDVVPAFELPEYKGIEVEKGDLAVSDEDVAETVLNLRKQRAEFNKVEKAAEKGDYVKLSYEATIDGKPLAEVVPAAAIYGKQTGTWEEAGAEETFGATVREIVDAIVGMKAGDKKEVSATFPEDFSAEGLRGKTAVYALEVAEVRERVLPELNEEFFKSLSVKDEEELNKQVREGLEARKKNAAASKKREELIGKLNEKVDFELPESAVERESYNIFIEFANMQLRQGAKPEDIEARREELMKDTKDAAKTRVKTQIILDAIAKKEGVKVEQEDISRRISQEAYMSGRPIEKFVKELTKDRVRMMELQNNIRFNKALDVVVAAAVEK</sequence>
<evidence type="ECO:0000256" key="3">
    <source>
        <dbReference type="ARBA" id="ARBA00013194"/>
    </source>
</evidence>
<evidence type="ECO:0000256" key="6">
    <source>
        <dbReference type="ARBA" id="ARBA00023186"/>
    </source>
</evidence>
<comment type="domain">
    <text evidence="9">Consists of 3 domains; the N-terminus binds the ribosome, the middle domain has PPIase activity, while the C-terminus has intrinsic chaperone activity on its own.</text>
</comment>
<name>A0A9D1T1G8_9BACT</name>
<reference evidence="13" key="2">
    <citation type="journal article" date="2021" name="PeerJ">
        <title>Extensive microbial diversity within the chicken gut microbiome revealed by metagenomics and culture.</title>
        <authorList>
            <person name="Gilroy R."/>
            <person name="Ravi A."/>
            <person name="Getino M."/>
            <person name="Pursley I."/>
            <person name="Horton D.L."/>
            <person name="Alikhan N.F."/>
            <person name="Baker D."/>
            <person name="Gharbi K."/>
            <person name="Hall N."/>
            <person name="Watson M."/>
            <person name="Adriaenssens E.M."/>
            <person name="Foster-Nyarko E."/>
            <person name="Jarju S."/>
            <person name="Secka A."/>
            <person name="Antonio M."/>
            <person name="Oren A."/>
            <person name="Chaudhuri R.R."/>
            <person name="La Ragione R."/>
            <person name="Hildebrand F."/>
            <person name="Pallen M.J."/>
        </authorList>
    </citation>
    <scope>NUCLEOTIDE SEQUENCE</scope>
    <source>
        <strain evidence="13">10669</strain>
    </source>
</reference>
<dbReference type="Pfam" id="PF00254">
    <property type="entry name" value="FKBP_C"/>
    <property type="match status" value="1"/>
</dbReference>
<evidence type="ECO:0000256" key="4">
    <source>
        <dbReference type="ARBA" id="ARBA00016902"/>
    </source>
</evidence>
<dbReference type="Gene3D" id="1.10.3120.10">
    <property type="entry name" value="Trigger factor, C-terminal domain"/>
    <property type="match status" value="1"/>
</dbReference>
<dbReference type="PIRSF" id="PIRSF003095">
    <property type="entry name" value="Trigger_factor"/>
    <property type="match status" value="1"/>
</dbReference>
<dbReference type="SUPFAM" id="SSF54534">
    <property type="entry name" value="FKBP-like"/>
    <property type="match status" value="1"/>
</dbReference>
<evidence type="ECO:0000256" key="7">
    <source>
        <dbReference type="ARBA" id="ARBA00023235"/>
    </source>
</evidence>
<dbReference type="GO" id="GO:0015031">
    <property type="term" value="P:protein transport"/>
    <property type="evidence" value="ECO:0007669"/>
    <property type="project" value="UniProtKB-UniRule"/>
</dbReference>
<dbReference type="Gene3D" id="3.30.70.1050">
    <property type="entry name" value="Trigger factor ribosome-binding domain"/>
    <property type="match status" value="1"/>
</dbReference>
<organism evidence="13 14">
    <name type="scientific">Candidatus Spyradosoma merdigallinarum</name>
    <dbReference type="NCBI Taxonomy" id="2840950"/>
    <lineage>
        <taxon>Bacteria</taxon>
        <taxon>Pseudomonadati</taxon>
        <taxon>Verrucomicrobiota</taxon>
        <taxon>Opitutia</taxon>
        <taxon>Opitutia incertae sedis</taxon>
        <taxon>Candidatus Spyradosoma</taxon>
    </lineage>
</organism>
<evidence type="ECO:0000259" key="11">
    <source>
        <dbReference type="Pfam" id="PF05697"/>
    </source>
</evidence>
<feature type="domain" description="Trigger factor C-terminal" evidence="12">
    <location>
        <begin position="274"/>
        <end position="429"/>
    </location>
</feature>
<dbReference type="InterPro" id="IPR036611">
    <property type="entry name" value="Trigger_fac_ribosome-bd_sf"/>
</dbReference>
<evidence type="ECO:0000256" key="9">
    <source>
        <dbReference type="HAMAP-Rule" id="MF_00303"/>
    </source>
</evidence>
<dbReference type="InterPro" id="IPR001179">
    <property type="entry name" value="PPIase_FKBP_dom"/>
</dbReference>
<dbReference type="SUPFAM" id="SSF102735">
    <property type="entry name" value="Trigger factor ribosome-binding domain"/>
    <property type="match status" value="1"/>
</dbReference>
<evidence type="ECO:0000256" key="1">
    <source>
        <dbReference type="ARBA" id="ARBA00000971"/>
    </source>
</evidence>
<feature type="domain" description="PPIase FKBP-type" evidence="10">
    <location>
        <begin position="156"/>
        <end position="248"/>
    </location>
</feature>
<dbReference type="Proteomes" id="UP000886812">
    <property type="component" value="Unassembled WGS sequence"/>
</dbReference>
<comment type="caution">
    <text evidence="13">The sequence shown here is derived from an EMBL/GenBank/DDBJ whole genome shotgun (WGS) entry which is preliminary data.</text>
</comment>
<dbReference type="InterPro" id="IPR008881">
    <property type="entry name" value="Trigger_fac_ribosome-bd_bac"/>
</dbReference>
<evidence type="ECO:0000313" key="13">
    <source>
        <dbReference type="EMBL" id="HIV04449.1"/>
    </source>
</evidence>
<dbReference type="PANTHER" id="PTHR30560">
    <property type="entry name" value="TRIGGER FACTOR CHAPERONE AND PEPTIDYL-PROLYL CIS/TRANS ISOMERASE"/>
    <property type="match status" value="1"/>
</dbReference>
<gene>
    <name evidence="9 13" type="primary">tig</name>
    <name evidence="13" type="ORF">IAC75_04785</name>
</gene>
<evidence type="ECO:0000259" key="10">
    <source>
        <dbReference type="Pfam" id="PF00254"/>
    </source>
</evidence>
<dbReference type="InterPro" id="IPR046357">
    <property type="entry name" value="PPIase_dom_sf"/>
</dbReference>
<dbReference type="SUPFAM" id="SSF109998">
    <property type="entry name" value="Triger factor/SurA peptide-binding domain-like"/>
    <property type="match status" value="1"/>
</dbReference>
<dbReference type="InterPro" id="IPR037041">
    <property type="entry name" value="Trigger_fac_C_sf"/>
</dbReference>
<evidence type="ECO:0000313" key="14">
    <source>
        <dbReference type="Proteomes" id="UP000886812"/>
    </source>
</evidence>
<evidence type="ECO:0000259" key="12">
    <source>
        <dbReference type="Pfam" id="PF05698"/>
    </source>
</evidence>
<dbReference type="Pfam" id="PF05698">
    <property type="entry name" value="Trigger_C"/>
    <property type="match status" value="1"/>
</dbReference>
<comment type="subcellular location">
    <subcellularLocation>
        <location evidence="9">Cytoplasm</location>
    </subcellularLocation>
    <text evidence="9">About half TF is bound to the ribosome near the polypeptide exit tunnel while the other half is free in the cytoplasm.</text>
</comment>